<gene>
    <name evidence="1" type="ORF">FYJ74_00770</name>
</gene>
<dbReference type="AlphaFoldDB" id="A0A6L5Y8Q9"/>
<comment type="caution">
    <text evidence="1">The sequence shown here is derived from an EMBL/GenBank/DDBJ whole genome shotgun (WGS) entry which is preliminary data.</text>
</comment>
<name>A0A6L5Y8Q9_9BACT</name>
<evidence type="ECO:0000313" key="2">
    <source>
        <dbReference type="Proteomes" id="UP000473699"/>
    </source>
</evidence>
<sequence length="194" mass="22364">MCMRNLRREVHGNLSLFSTRDEIVTAGQMVGRSFHKGLVLSVAARCTWGMPQVLKCRPFYRGHPFPTLFWLTCPHLAYQCGRLESDGGVRALEDFLRENEKAYRLYNSRYAWVRISSLSGCERFFLRRYSPKIWKTMLKTGIGGIRLTENPAVKCLHLQAATMLALPGHPAEAWFAEKIEEFCCKKAHCKKYLD</sequence>
<evidence type="ECO:0000313" key="1">
    <source>
        <dbReference type="EMBL" id="MST54591.1"/>
    </source>
</evidence>
<dbReference type="InterPro" id="IPR007511">
    <property type="entry name" value="DUF501"/>
</dbReference>
<accession>A0A6L5Y8Q9</accession>
<reference evidence="1 2" key="1">
    <citation type="submission" date="2019-08" db="EMBL/GenBank/DDBJ databases">
        <title>In-depth cultivation of the pig gut microbiome towards novel bacterial diversity and tailored functional studies.</title>
        <authorList>
            <person name="Wylensek D."/>
            <person name="Hitch T.C.A."/>
            <person name="Clavel T."/>
        </authorList>
    </citation>
    <scope>NUCLEOTIDE SEQUENCE [LARGE SCALE GENOMIC DNA]</scope>
    <source>
        <strain evidence="1 2">SM-530-WT-4B</strain>
    </source>
</reference>
<dbReference type="Pfam" id="PF04417">
    <property type="entry name" value="DUF501"/>
    <property type="match status" value="1"/>
</dbReference>
<dbReference type="PANTHER" id="PTHR37163">
    <property type="entry name" value="CONSERVED PROTEIN"/>
    <property type="match status" value="1"/>
</dbReference>
<organism evidence="1 2">
    <name type="scientific">Pyramidobacter porci</name>
    <dbReference type="NCBI Taxonomy" id="2605789"/>
    <lineage>
        <taxon>Bacteria</taxon>
        <taxon>Thermotogati</taxon>
        <taxon>Synergistota</taxon>
        <taxon>Synergistia</taxon>
        <taxon>Synergistales</taxon>
        <taxon>Dethiosulfovibrionaceae</taxon>
        <taxon>Pyramidobacter</taxon>
    </lineage>
</organism>
<dbReference type="PANTHER" id="PTHR37163:SF1">
    <property type="entry name" value="DUF501 DOMAIN-CONTAINING PROTEIN"/>
    <property type="match status" value="1"/>
</dbReference>
<dbReference type="EMBL" id="VUNH01000001">
    <property type="protein sequence ID" value="MST54591.1"/>
    <property type="molecule type" value="Genomic_DNA"/>
</dbReference>
<dbReference type="Proteomes" id="UP000473699">
    <property type="component" value="Unassembled WGS sequence"/>
</dbReference>
<protein>
    <submittedName>
        <fullName evidence="1">DUF501 domain-containing protein</fullName>
    </submittedName>
</protein>
<proteinExistence type="predicted"/>
<dbReference type="RefSeq" id="WP_154527724.1">
    <property type="nucleotide sequence ID" value="NZ_VUNH01000001.1"/>
</dbReference>
<keyword evidence="2" id="KW-1185">Reference proteome</keyword>